<name>A0A0B5FVC4_9BACT</name>
<protein>
    <recommendedName>
        <fullName evidence="4">Conjugal transfer protein TraW</fullName>
    </recommendedName>
</protein>
<proteinExistence type="predicted"/>
<evidence type="ECO:0000313" key="3">
    <source>
        <dbReference type="Proteomes" id="UP000035036"/>
    </source>
</evidence>
<dbReference type="KEGG" id="gsb:GSUB_16640"/>
<geneLocation type="plasmid" evidence="2 3">
    <name>pGSUB1</name>
</geneLocation>
<dbReference type="Proteomes" id="UP000035036">
    <property type="component" value="Plasmid pGSUB1"/>
</dbReference>
<keyword evidence="2" id="KW-0614">Plasmid</keyword>
<organism evidence="2 3">
    <name type="scientific">Geoalkalibacter subterraneus</name>
    <dbReference type="NCBI Taxonomy" id="483547"/>
    <lineage>
        <taxon>Bacteria</taxon>
        <taxon>Pseudomonadati</taxon>
        <taxon>Thermodesulfobacteriota</taxon>
        <taxon>Desulfuromonadia</taxon>
        <taxon>Desulfuromonadales</taxon>
        <taxon>Geoalkalibacteraceae</taxon>
        <taxon>Geoalkalibacter</taxon>
    </lineage>
</organism>
<evidence type="ECO:0000313" key="2">
    <source>
        <dbReference type="EMBL" id="AJF08135.1"/>
    </source>
</evidence>
<keyword evidence="3" id="KW-1185">Reference proteome</keyword>
<dbReference type="HOGENOM" id="CLU_051139_0_0_7"/>
<feature type="chain" id="PRO_5002117133" description="Conjugal transfer protein TraW" evidence="1">
    <location>
        <begin position="25"/>
        <end position="407"/>
    </location>
</feature>
<keyword evidence="1" id="KW-0732">Signal</keyword>
<accession>A0A0B5FVC4</accession>
<evidence type="ECO:0000256" key="1">
    <source>
        <dbReference type="SAM" id="SignalP"/>
    </source>
</evidence>
<gene>
    <name evidence="2" type="ORF">GSUB_16640</name>
</gene>
<reference evidence="2 3" key="1">
    <citation type="journal article" date="2015" name="Genome Announc.">
        <title>Genomes of Geoalkalibacter ferrihydriticus Z-0531T and Geoalkalibacter subterraneus Red1T, Two Haloalkaliphilic Metal-Reducing Deltaproteobacteria.</title>
        <authorList>
            <person name="Badalamenti J.P."/>
            <person name="Krajmalnik-Brown R."/>
            <person name="Torres C.I."/>
            <person name="Bond D.R."/>
        </authorList>
    </citation>
    <scope>NUCLEOTIDE SEQUENCE [LARGE SCALE GENOMIC DNA]</scope>
    <source>
        <strain evidence="2 3">Red1</strain>
        <plasmid evidence="3">Plasmid pGSUB1</plasmid>
    </source>
</reference>
<dbReference type="Pfam" id="PF09673">
    <property type="entry name" value="TrbC_Ftype"/>
    <property type="match status" value="1"/>
</dbReference>
<dbReference type="AlphaFoldDB" id="A0A0B5FVC4"/>
<feature type="signal peptide" evidence="1">
    <location>
        <begin position="1"/>
        <end position="24"/>
    </location>
</feature>
<sequence length="407" mass="46432">MRACLIKIIPLVLLLLSAAFAAGAQDPLSEQDMQWIEKSLSIMSDAQKQQQILGDLDLKSPTVSEKDKQIARKMWEKSKKIAEESLGEDVLSQSLDVEIGKKVIVFFTLGKKVRNKEKIKELVRSLSESEHNVIFALSGLPDGTRRINDAIRIMAELTQEIESAPAVYLDPMRYKKYRVENAPTLMLEEHDQAVAWVEGVTDPQWIMKKIEQGETGFLGTHGPIEPVAEKNLMDEIASRLKQIDWDQKKKEVRQRYWKRYQFTDLPTAQKPRAYAFKPLYEAQQDITDDKGNIIVKKGTRINPMEVMPPTFALIVFNGSEPKQVEAAIKMGHLYGQKYRTKFITTTIPRDNGWKAYQSLEEKIGHPVYLLQDHLAQTFHLQNVPAAVSAEGQQFVVREYPPETDLLP</sequence>
<dbReference type="InterPro" id="IPR019106">
    <property type="entry name" value="T4SS_TrbC"/>
</dbReference>
<dbReference type="EMBL" id="CP010312">
    <property type="protein sequence ID" value="AJF08135.1"/>
    <property type="molecule type" value="Genomic_DNA"/>
</dbReference>
<evidence type="ECO:0008006" key="4">
    <source>
        <dbReference type="Google" id="ProtNLM"/>
    </source>
</evidence>